<reference evidence="3" key="1">
    <citation type="journal article" date="2019" name="Int. J. Syst. Evol. Microbiol.">
        <title>The Global Catalogue of Microorganisms (GCM) 10K type strain sequencing project: providing services to taxonomists for standard genome sequencing and annotation.</title>
        <authorList>
            <consortium name="The Broad Institute Genomics Platform"/>
            <consortium name="The Broad Institute Genome Sequencing Center for Infectious Disease"/>
            <person name="Wu L."/>
            <person name="Ma J."/>
        </authorList>
    </citation>
    <scope>NUCLEOTIDE SEQUENCE [LARGE SCALE GENOMIC DNA]</scope>
    <source>
        <strain evidence="3">CCUG 58411</strain>
    </source>
</reference>
<feature type="chain" id="PRO_5046872789" description="DUF2946 domain-containing protein" evidence="1">
    <location>
        <begin position="20"/>
        <end position="129"/>
    </location>
</feature>
<dbReference type="Proteomes" id="UP001597206">
    <property type="component" value="Unassembled WGS sequence"/>
</dbReference>
<keyword evidence="1" id="KW-0732">Signal</keyword>
<evidence type="ECO:0008006" key="4">
    <source>
        <dbReference type="Google" id="ProtNLM"/>
    </source>
</evidence>
<evidence type="ECO:0000313" key="3">
    <source>
        <dbReference type="Proteomes" id="UP001597206"/>
    </source>
</evidence>
<dbReference type="EMBL" id="JBHTLN010000001">
    <property type="protein sequence ID" value="MFD1120880.1"/>
    <property type="molecule type" value="Genomic_DNA"/>
</dbReference>
<sequence length="129" mass="13874">MKKRLCIFLICWLPCFVMAANVMAMQMLLAQANSVAQQAHDMHASHKMGVMSEMPCHEHQAAHDSGTTTSSKAHHCDVCGFCAISGGVAHFHVIPDLAFTTSSSVAPLFVAAPVHSQTYPPAIKPPIFS</sequence>
<evidence type="ECO:0000313" key="2">
    <source>
        <dbReference type="EMBL" id="MFD1120880.1"/>
    </source>
</evidence>
<evidence type="ECO:0000256" key="1">
    <source>
        <dbReference type="SAM" id="SignalP"/>
    </source>
</evidence>
<proteinExistence type="predicted"/>
<accession>A0ABW3PA02</accession>
<feature type="signal peptide" evidence="1">
    <location>
        <begin position="1"/>
        <end position="19"/>
    </location>
</feature>
<organism evidence="2 3">
    <name type="scientific">Methylophilus flavus</name>
    <dbReference type="NCBI Taxonomy" id="640084"/>
    <lineage>
        <taxon>Bacteria</taxon>
        <taxon>Pseudomonadati</taxon>
        <taxon>Pseudomonadota</taxon>
        <taxon>Betaproteobacteria</taxon>
        <taxon>Nitrosomonadales</taxon>
        <taxon>Methylophilaceae</taxon>
        <taxon>Methylophilus</taxon>
    </lineage>
</organism>
<comment type="caution">
    <text evidence="2">The sequence shown here is derived from an EMBL/GenBank/DDBJ whole genome shotgun (WGS) entry which is preliminary data.</text>
</comment>
<gene>
    <name evidence="2" type="ORF">ACFQ2T_00045</name>
</gene>
<name>A0ABW3PA02_9PROT</name>
<protein>
    <recommendedName>
        <fullName evidence="4">DUF2946 domain-containing protein</fullName>
    </recommendedName>
</protein>
<keyword evidence="3" id="KW-1185">Reference proteome</keyword>
<dbReference type="RefSeq" id="WP_379028781.1">
    <property type="nucleotide sequence ID" value="NZ_JBHTLN010000001.1"/>
</dbReference>